<dbReference type="Gene3D" id="3.90.1200.10">
    <property type="match status" value="1"/>
</dbReference>
<dbReference type="Pfam" id="PF01636">
    <property type="entry name" value="APH"/>
    <property type="match status" value="1"/>
</dbReference>
<keyword evidence="2" id="KW-0808">Transferase</keyword>
<dbReference type="GO" id="GO:0016740">
    <property type="term" value="F:transferase activity"/>
    <property type="evidence" value="ECO:0007669"/>
    <property type="project" value="UniProtKB-KW"/>
</dbReference>
<dbReference type="InterPro" id="IPR011009">
    <property type="entry name" value="Kinase-like_dom_sf"/>
</dbReference>
<dbReference type="PANTHER" id="PTHR21064">
    <property type="entry name" value="AMINOGLYCOSIDE PHOSPHOTRANSFERASE DOMAIN-CONTAINING PROTEIN-RELATED"/>
    <property type="match status" value="1"/>
</dbReference>
<dbReference type="EMBL" id="CP019633">
    <property type="protein sequence ID" value="AQQ09024.1"/>
    <property type="molecule type" value="Genomic_DNA"/>
</dbReference>
<feature type="domain" description="Aminoglycoside phosphotransferase" evidence="1">
    <location>
        <begin position="28"/>
        <end position="263"/>
    </location>
</feature>
<protein>
    <submittedName>
        <fullName evidence="2">Phosphotransferase enzyme family protein</fullName>
    </submittedName>
</protein>
<dbReference type="SUPFAM" id="SSF56112">
    <property type="entry name" value="Protein kinase-like (PK-like)"/>
    <property type="match status" value="1"/>
</dbReference>
<dbReference type="InterPro" id="IPR050249">
    <property type="entry name" value="Pseudomonas-type_ThrB"/>
</dbReference>
<keyword evidence="3" id="KW-1185">Reference proteome</keyword>
<proteinExistence type="predicted"/>
<evidence type="ECO:0000313" key="3">
    <source>
        <dbReference type="Proteomes" id="UP000188273"/>
    </source>
</evidence>
<dbReference type="KEGG" id="pbu:L21SP3_00821"/>
<sequence>MIFGGKVKKTIRKAFEAFDIRGEFDCAKRCGNGNINNTYHITAREEGVLHNYIFQRINTSVFTEPDKLMHNLVRVVDHHRAALAKSGVEDLDKRVLKVFKTRSGEHFYTDSSGNCWRCHLFIDGKTHESLEDPEKLFNIAYAYGSFISNMEDFQDELHETIPNFHDGKFRLRQLEQAAIENRAGRLSSVQEWVDFVFENSSDLVSLQDKIETGIVPLRITHNDAKINNVILDKETGRPLCVIDLDTVMKGSVLFDFGDMIRSAANTVSEESPEQCCSASLDIKRFECLLEGFMQAGGDVLVSSEIEHINQAVRLLSLMIGTRFLTDYINGDVYFKIRWEDHNFTRALNNLHLYASIKRQSDHIDNLIRKYTPSCRLV</sequence>
<evidence type="ECO:0000259" key="1">
    <source>
        <dbReference type="Pfam" id="PF01636"/>
    </source>
</evidence>
<dbReference type="AlphaFoldDB" id="A0A1Q2HP19"/>
<name>A0A1Q2HP19_9BACT</name>
<reference evidence="3" key="1">
    <citation type="submission" date="2017-02" db="EMBL/GenBank/DDBJ databases">
        <title>Comparative genomics and description of representatives of a novel lineage of planctomycetes thriving in anoxic sediments.</title>
        <authorList>
            <person name="Spring S."/>
            <person name="Bunk B."/>
            <person name="Sproer C."/>
            <person name="Klenk H.-P."/>
        </authorList>
    </citation>
    <scope>NUCLEOTIDE SEQUENCE [LARGE SCALE GENOMIC DNA]</scope>
    <source>
        <strain evidence="3">L21-RPul-D3</strain>
    </source>
</reference>
<accession>A0A1Q2HP19</accession>
<gene>
    <name evidence="2" type="ORF">L21SP3_00821</name>
</gene>
<evidence type="ECO:0000313" key="2">
    <source>
        <dbReference type="EMBL" id="AQQ09024.1"/>
    </source>
</evidence>
<organism evidence="2 3">
    <name type="scientific">Sedimentisphaera cyanobacteriorum</name>
    <dbReference type="NCBI Taxonomy" id="1940790"/>
    <lineage>
        <taxon>Bacteria</taxon>
        <taxon>Pseudomonadati</taxon>
        <taxon>Planctomycetota</taxon>
        <taxon>Phycisphaerae</taxon>
        <taxon>Sedimentisphaerales</taxon>
        <taxon>Sedimentisphaeraceae</taxon>
        <taxon>Sedimentisphaera</taxon>
    </lineage>
</organism>
<dbReference type="STRING" id="1940790.L21SP3_00821"/>
<dbReference type="Proteomes" id="UP000188273">
    <property type="component" value="Chromosome"/>
</dbReference>
<dbReference type="PANTHER" id="PTHR21064:SF5">
    <property type="entry name" value="SLR1880 PROTEIN"/>
    <property type="match status" value="1"/>
</dbReference>
<dbReference type="InterPro" id="IPR002575">
    <property type="entry name" value="Aminoglycoside_PTrfase"/>
</dbReference>